<keyword evidence="9" id="KW-1185">Reference proteome</keyword>
<dbReference type="InterPro" id="IPR000212">
    <property type="entry name" value="DNA_helicase_UvrD/REP"/>
</dbReference>
<dbReference type="PANTHER" id="PTHR11070:SF2">
    <property type="entry name" value="ATP-DEPENDENT DNA HELICASE SRS2"/>
    <property type="match status" value="1"/>
</dbReference>
<keyword evidence="4 5" id="KW-0067">ATP-binding</keyword>
<evidence type="ECO:0000256" key="6">
    <source>
        <dbReference type="SAM" id="MobiDB-lite"/>
    </source>
</evidence>
<dbReference type="PROSITE" id="PS51198">
    <property type="entry name" value="UVRD_HELICASE_ATP_BIND"/>
    <property type="match status" value="1"/>
</dbReference>
<accession>A0ABR7WCN6</accession>
<organism evidence="8 9">
    <name type="scientific">Gordonia hankookensis</name>
    <dbReference type="NCBI Taxonomy" id="589403"/>
    <lineage>
        <taxon>Bacteria</taxon>
        <taxon>Bacillati</taxon>
        <taxon>Actinomycetota</taxon>
        <taxon>Actinomycetes</taxon>
        <taxon>Mycobacteriales</taxon>
        <taxon>Gordoniaceae</taxon>
        <taxon>Gordonia</taxon>
    </lineage>
</organism>
<evidence type="ECO:0000256" key="5">
    <source>
        <dbReference type="PROSITE-ProRule" id="PRU00560"/>
    </source>
</evidence>
<gene>
    <name evidence="8" type="ORF">IDF66_13360</name>
</gene>
<dbReference type="EMBL" id="JACWMS010000002">
    <property type="protein sequence ID" value="MBD1320569.1"/>
    <property type="molecule type" value="Genomic_DNA"/>
</dbReference>
<keyword evidence="3 5" id="KW-0347">Helicase</keyword>
<feature type="binding site" evidence="5">
    <location>
        <begin position="246"/>
        <end position="253"/>
    </location>
    <ligand>
        <name>ATP</name>
        <dbReference type="ChEBI" id="CHEBI:30616"/>
    </ligand>
</feature>
<feature type="domain" description="UvrD-like helicase ATP-binding" evidence="7">
    <location>
        <begin position="225"/>
        <end position="498"/>
    </location>
</feature>
<feature type="region of interest" description="Disordered" evidence="6">
    <location>
        <begin position="150"/>
        <end position="197"/>
    </location>
</feature>
<evidence type="ECO:0000256" key="3">
    <source>
        <dbReference type="ARBA" id="ARBA00022806"/>
    </source>
</evidence>
<evidence type="ECO:0000259" key="7">
    <source>
        <dbReference type="PROSITE" id="PS51198"/>
    </source>
</evidence>
<evidence type="ECO:0000256" key="1">
    <source>
        <dbReference type="ARBA" id="ARBA00022741"/>
    </source>
</evidence>
<sequence>MILRPKDLQIEDERTNQRRYRRELEQQDASRRKYDGPRNNVWTGTAAPATSSNGGGSIVGRVALTGVDQALGRSEYYIGERYAEFGGVAVFGWASDIAGTFFLGTTEHPLCDDVAVIRSFRSADCQIIDYADDVVRSGAVSFARPDDALKIPSPAQKRARSRPRRPGTSDDAAESQQTSGADHSATRQTRERRVPRLGASVRAERLLRERLAAPRKIGLASVLATLQPDQYDLVARPAMESTVIEGPPGTGKTIIATHRAAYMINAQPENSLDGDVLVVGPTDGYARHARGALRELTGSDTRITVESIPGLLRRIVNVKSLPTGDISTCWQDADVTLGRFVDSVISTQPQGRKSNRRRFTALEIYEMLRKNKNQASGRPITADPEWTSYLGRLPDWYRARRVRALLPLVAYVNWVVNREPPVGLRHIEHIVVDEAQDMTGLEWLLLNQINQTGAWTIIGDMNQRRSDHTYGSWSRVLEVAQCFAHPTIETLERGYRSTKPILDFANRLLSREQRTVSAVQIEGPAPVVEEVGPAEIGAAAINQAVRMVAAYRDGTVAVITNHGRPVIEHLRANGWSKSPQAGSHIWRRGSFGLTVLHHDAARGLEFDGVVVVEPASFPKNYGRNGPLYTALTRANRELVVVHAKALPRGLSRDADE</sequence>
<evidence type="ECO:0000313" key="8">
    <source>
        <dbReference type="EMBL" id="MBD1320569.1"/>
    </source>
</evidence>
<dbReference type="InterPro" id="IPR027417">
    <property type="entry name" value="P-loop_NTPase"/>
</dbReference>
<dbReference type="PANTHER" id="PTHR11070">
    <property type="entry name" value="UVRD / RECB / PCRA DNA HELICASE FAMILY MEMBER"/>
    <property type="match status" value="1"/>
</dbReference>
<reference evidence="8 9" key="1">
    <citation type="submission" date="2020-09" db="EMBL/GenBank/DDBJ databases">
        <title>Novel species in genus Gordonia.</title>
        <authorList>
            <person name="Zhang G."/>
        </authorList>
    </citation>
    <scope>NUCLEOTIDE SEQUENCE [LARGE SCALE GENOMIC DNA]</scope>
    <source>
        <strain evidence="8 9">ON-33</strain>
    </source>
</reference>
<name>A0ABR7WCN6_9ACTN</name>
<dbReference type="InterPro" id="IPR014016">
    <property type="entry name" value="UvrD-like_ATP-bd"/>
</dbReference>
<evidence type="ECO:0000313" key="9">
    <source>
        <dbReference type="Proteomes" id="UP000602395"/>
    </source>
</evidence>
<keyword evidence="1 5" id="KW-0547">Nucleotide-binding</keyword>
<feature type="compositionally biased region" description="Basic and acidic residues" evidence="6">
    <location>
        <begin position="13"/>
        <end position="36"/>
    </location>
</feature>
<evidence type="ECO:0000256" key="2">
    <source>
        <dbReference type="ARBA" id="ARBA00022801"/>
    </source>
</evidence>
<feature type="compositionally biased region" description="Polar residues" evidence="6">
    <location>
        <begin position="40"/>
        <end position="49"/>
    </location>
</feature>
<dbReference type="Proteomes" id="UP000602395">
    <property type="component" value="Unassembled WGS sequence"/>
</dbReference>
<dbReference type="Gene3D" id="3.40.50.300">
    <property type="entry name" value="P-loop containing nucleotide triphosphate hydrolases"/>
    <property type="match status" value="2"/>
</dbReference>
<keyword evidence="2 5" id="KW-0378">Hydrolase</keyword>
<dbReference type="SUPFAM" id="SSF52540">
    <property type="entry name" value="P-loop containing nucleoside triphosphate hydrolases"/>
    <property type="match status" value="1"/>
</dbReference>
<protein>
    <submittedName>
        <fullName evidence="8">AAA family ATPase</fullName>
    </submittedName>
</protein>
<dbReference type="RefSeq" id="WP_190267194.1">
    <property type="nucleotide sequence ID" value="NZ_BAABAD010000004.1"/>
</dbReference>
<dbReference type="Pfam" id="PF13245">
    <property type="entry name" value="AAA_19"/>
    <property type="match status" value="1"/>
</dbReference>
<feature type="region of interest" description="Disordered" evidence="6">
    <location>
        <begin position="13"/>
        <end position="49"/>
    </location>
</feature>
<comment type="caution">
    <text evidence="8">The sequence shown here is derived from an EMBL/GenBank/DDBJ whole genome shotgun (WGS) entry which is preliminary data.</text>
</comment>
<evidence type="ECO:0000256" key="4">
    <source>
        <dbReference type="ARBA" id="ARBA00022840"/>
    </source>
</evidence>
<proteinExistence type="predicted"/>
<feature type="compositionally biased region" description="Basic and acidic residues" evidence="6">
    <location>
        <begin position="184"/>
        <end position="194"/>
    </location>
</feature>